<organism evidence="1 2">
    <name type="scientific">Flagellimonas ochracea</name>
    <dbReference type="NCBI Taxonomy" id="2696472"/>
    <lineage>
        <taxon>Bacteria</taxon>
        <taxon>Pseudomonadati</taxon>
        <taxon>Bacteroidota</taxon>
        <taxon>Flavobacteriia</taxon>
        <taxon>Flavobacteriales</taxon>
        <taxon>Flavobacteriaceae</taxon>
        <taxon>Flagellimonas</taxon>
    </lineage>
</organism>
<reference evidence="1" key="1">
    <citation type="submission" date="2020-01" db="EMBL/GenBank/DDBJ databases">
        <title>Muricauda ochracea sp. nov., isolated from a tidal flat of Garorim bay in Korea.</title>
        <authorList>
            <person name="Kim D."/>
            <person name="Yoo Y."/>
            <person name="Kim J.-J."/>
        </authorList>
    </citation>
    <scope>NUCLEOTIDE SEQUENCE</scope>
    <source>
        <strain evidence="1">JGD-17</strain>
    </source>
</reference>
<protein>
    <submittedName>
        <fullName evidence="1">Uncharacterized protein</fullName>
    </submittedName>
</protein>
<gene>
    <name evidence="1" type="ORF">GTQ34_16385</name>
</gene>
<comment type="caution">
    <text evidence="1">The sequence shown here is derived from an EMBL/GenBank/DDBJ whole genome shotgun (WGS) entry which is preliminary data.</text>
</comment>
<dbReference type="AlphaFoldDB" id="A0A964WYR1"/>
<name>A0A964WYR1_9FLAO</name>
<keyword evidence="2" id="KW-1185">Reference proteome</keyword>
<sequence>MSKILKNKVTLLISGFLLLLFLCHKLAISKTIEARKDYLSSKSNRFAYEDTYQNLSALNKKEVHLDSILRRLDHSGTSIENNLLREINKEADKNGLMVIDFNPAHVFKIDDTSYKTFNFILRGDFISILKSIHYLEMKSSFGQIIHMNFVKNKDNRTSKFYLEATIFIQTLE</sequence>
<dbReference type="EMBL" id="JAAABI010000014">
    <property type="protein sequence ID" value="NAY93491.1"/>
    <property type="molecule type" value="Genomic_DNA"/>
</dbReference>
<proteinExistence type="predicted"/>
<dbReference type="Proteomes" id="UP000667650">
    <property type="component" value="Unassembled WGS sequence"/>
</dbReference>
<evidence type="ECO:0000313" key="1">
    <source>
        <dbReference type="EMBL" id="NAY93491.1"/>
    </source>
</evidence>
<dbReference type="RefSeq" id="WP_166524902.1">
    <property type="nucleotide sequence ID" value="NZ_JAAABI010000014.1"/>
</dbReference>
<evidence type="ECO:0000313" key="2">
    <source>
        <dbReference type="Proteomes" id="UP000667650"/>
    </source>
</evidence>
<accession>A0A964WYR1</accession>